<dbReference type="EMBL" id="BMOE01000002">
    <property type="protein sequence ID" value="GGJ66388.1"/>
    <property type="molecule type" value="Genomic_DNA"/>
</dbReference>
<feature type="chain" id="PRO_5038054327" description="DUF6438 domain-containing protein" evidence="1">
    <location>
        <begin position="22"/>
        <end position="155"/>
    </location>
</feature>
<keyword evidence="4" id="KW-1185">Reference proteome</keyword>
<reference evidence="3" key="2">
    <citation type="submission" date="2020-09" db="EMBL/GenBank/DDBJ databases">
        <authorList>
            <person name="Sun Q."/>
            <person name="Ohkuma M."/>
        </authorList>
    </citation>
    <scope>NUCLEOTIDE SEQUENCE</scope>
    <source>
        <strain evidence="3">JCM 14371</strain>
    </source>
</reference>
<sequence length="155" mass="16796">MTGVNRLPAALLLCLTTSVFAGGNDASPDAFELTLTRESCFGTCPMYTVHVNGNGAVDWNGERWVKVTGPLKASVGQGNLVRLRQAVQASNFFSLRDEYLAMSVSDLPYASVEVRQGARRKKIRYYLGDPGVPSALLNLAKTADRELGTATWIGR</sequence>
<protein>
    <recommendedName>
        <fullName evidence="2">DUF6438 domain-containing protein</fullName>
    </recommendedName>
</protein>
<comment type="caution">
    <text evidence="3">The sequence shown here is derived from an EMBL/GenBank/DDBJ whole genome shotgun (WGS) entry which is preliminary data.</text>
</comment>
<evidence type="ECO:0000256" key="1">
    <source>
        <dbReference type="SAM" id="SignalP"/>
    </source>
</evidence>
<proteinExistence type="predicted"/>
<dbReference type="Pfam" id="PF20033">
    <property type="entry name" value="DUF6438"/>
    <property type="match status" value="1"/>
</dbReference>
<organism evidence="3 4">
    <name type="scientific">Deinococcus aquiradiocola</name>
    <dbReference type="NCBI Taxonomy" id="393059"/>
    <lineage>
        <taxon>Bacteria</taxon>
        <taxon>Thermotogati</taxon>
        <taxon>Deinococcota</taxon>
        <taxon>Deinococci</taxon>
        <taxon>Deinococcales</taxon>
        <taxon>Deinococcaceae</taxon>
        <taxon>Deinococcus</taxon>
    </lineage>
</organism>
<accession>A0A917P863</accession>
<feature type="signal peptide" evidence="1">
    <location>
        <begin position="1"/>
        <end position="21"/>
    </location>
</feature>
<evidence type="ECO:0000313" key="4">
    <source>
        <dbReference type="Proteomes" id="UP000635726"/>
    </source>
</evidence>
<reference evidence="3" key="1">
    <citation type="journal article" date="2014" name="Int. J. Syst. Evol. Microbiol.">
        <title>Complete genome sequence of Corynebacterium casei LMG S-19264T (=DSM 44701T), isolated from a smear-ripened cheese.</title>
        <authorList>
            <consortium name="US DOE Joint Genome Institute (JGI-PGF)"/>
            <person name="Walter F."/>
            <person name="Albersmeier A."/>
            <person name="Kalinowski J."/>
            <person name="Ruckert C."/>
        </authorList>
    </citation>
    <scope>NUCLEOTIDE SEQUENCE</scope>
    <source>
        <strain evidence="3">JCM 14371</strain>
    </source>
</reference>
<dbReference type="AlphaFoldDB" id="A0A917P863"/>
<gene>
    <name evidence="3" type="ORF">GCM10008939_08080</name>
</gene>
<keyword evidence="1" id="KW-0732">Signal</keyword>
<feature type="domain" description="DUF6438" evidence="2">
    <location>
        <begin position="33"/>
        <end position="145"/>
    </location>
</feature>
<name>A0A917P863_9DEIO</name>
<evidence type="ECO:0000313" key="3">
    <source>
        <dbReference type="EMBL" id="GGJ66388.1"/>
    </source>
</evidence>
<dbReference type="Proteomes" id="UP000635726">
    <property type="component" value="Unassembled WGS sequence"/>
</dbReference>
<dbReference type="InterPro" id="IPR045497">
    <property type="entry name" value="DUF6438"/>
</dbReference>
<evidence type="ECO:0000259" key="2">
    <source>
        <dbReference type="Pfam" id="PF20033"/>
    </source>
</evidence>